<evidence type="ECO:0000313" key="7">
    <source>
        <dbReference type="EMBL" id="KRL13003.1"/>
    </source>
</evidence>
<dbReference type="Gene3D" id="3.30.565.10">
    <property type="entry name" value="Histidine kinase-like ATPase, C-terminal domain"/>
    <property type="match status" value="1"/>
</dbReference>
<protein>
    <submittedName>
        <fullName evidence="7">Signal transduction protein</fullName>
    </submittedName>
</protein>
<proteinExistence type="predicted"/>
<feature type="transmembrane region" description="Helical" evidence="4">
    <location>
        <begin position="41"/>
        <end position="64"/>
    </location>
</feature>
<evidence type="ECO:0000259" key="5">
    <source>
        <dbReference type="Pfam" id="PF14501"/>
    </source>
</evidence>
<dbReference type="GO" id="GO:0042802">
    <property type="term" value="F:identical protein binding"/>
    <property type="evidence" value="ECO:0007669"/>
    <property type="project" value="TreeGrafter"/>
</dbReference>
<keyword evidence="1" id="KW-0597">Phosphoprotein</keyword>
<feature type="transmembrane region" description="Helical" evidence="4">
    <location>
        <begin position="146"/>
        <end position="167"/>
    </location>
</feature>
<dbReference type="InterPro" id="IPR016120">
    <property type="entry name" value="Sig_transdc_His_kin_SpoOB"/>
</dbReference>
<evidence type="ECO:0000259" key="6">
    <source>
        <dbReference type="Pfam" id="PF14689"/>
    </source>
</evidence>
<keyword evidence="4" id="KW-0812">Transmembrane</keyword>
<dbReference type="PATRIC" id="fig|1423792.3.peg.2591"/>
<dbReference type="Proteomes" id="UP000051330">
    <property type="component" value="Unassembled WGS sequence"/>
</dbReference>
<accession>A0A0R1N810</accession>
<dbReference type="SUPFAM" id="SSF55890">
    <property type="entry name" value="Sporulation response regulatory protein Spo0B"/>
    <property type="match status" value="1"/>
</dbReference>
<evidence type="ECO:0000256" key="2">
    <source>
        <dbReference type="ARBA" id="ARBA00022679"/>
    </source>
</evidence>
<dbReference type="Pfam" id="PF14689">
    <property type="entry name" value="SPOB_a"/>
    <property type="match status" value="1"/>
</dbReference>
<evidence type="ECO:0000313" key="8">
    <source>
        <dbReference type="Proteomes" id="UP000051330"/>
    </source>
</evidence>
<feature type="domain" description="Sensor histidine kinase NatK-like C-terminal" evidence="5">
    <location>
        <begin position="279"/>
        <end position="379"/>
    </location>
</feature>
<evidence type="ECO:0000256" key="1">
    <source>
        <dbReference type="ARBA" id="ARBA00022553"/>
    </source>
</evidence>
<dbReference type="AlphaFoldDB" id="A0A0R1N810"/>
<dbReference type="Pfam" id="PF14501">
    <property type="entry name" value="HATPase_c_5"/>
    <property type="match status" value="1"/>
</dbReference>
<keyword evidence="4" id="KW-0472">Membrane</keyword>
<sequence length="390" mass="43482">MMAANSLNCFLFLTISGLIWWEAQPKAKARWSVLCLLPIVGAAYFSPWGIVLAAMLTIGLAIWLPHDNLHARWPDIVLAALLLAAAISAIWLPIATSATALFTVLVGGSVIHISRSQAYRPLWWLLGSGGGIMAGLFFLTGTLVRFLLLILWVVMVLLVTRLLNYLFQQTDMVYARSLDGIMANYIKEVNDLYAQIRGWRHDYHDHLQSLKVYLDTGDVAQAQHYLGELETSLGDIEQIVRSGNPMLDAVLNAKLTIAKHHHIPMNIKAFVGPQPLIKDVDLVVVLGNILDNAIEAIEAQSADDDRFLRVYIAIMKQQLYISVTNTRPADQYINYDYASTKNDKRGLGIRRINALVSKYNGMINRQYEEGVFVTEIALPLPAKKVVDSAN</sequence>
<name>A0A0R1N810_9LACO</name>
<feature type="domain" description="SpoOB alpha-helical" evidence="6">
    <location>
        <begin position="184"/>
        <end position="240"/>
    </location>
</feature>
<comment type="caution">
    <text evidence="7">The sequence shown here is derived from an EMBL/GenBank/DDBJ whole genome shotgun (WGS) entry which is preliminary data.</text>
</comment>
<keyword evidence="3" id="KW-0418">Kinase</keyword>
<keyword evidence="4" id="KW-1133">Transmembrane helix</keyword>
<dbReference type="CDD" id="cd16935">
    <property type="entry name" value="HATPase_AgrC-ComD-like"/>
    <property type="match status" value="1"/>
</dbReference>
<evidence type="ECO:0000256" key="3">
    <source>
        <dbReference type="ARBA" id="ARBA00022777"/>
    </source>
</evidence>
<keyword evidence="2" id="KW-0808">Transferase</keyword>
<dbReference type="InterPro" id="IPR039506">
    <property type="entry name" value="SPOB_a"/>
</dbReference>
<dbReference type="InterPro" id="IPR036890">
    <property type="entry name" value="HATPase_C_sf"/>
</dbReference>
<keyword evidence="8" id="KW-1185">Reference proteome</keyword>
<reference evidence="7 8" key="1">
    <citation type="journal article" date="2015" name="Genome Announc.">
        <title>Expanding the biotechnology potential of lactobacilli through comparative genomics of 213 strains and associated genera.</title>
        <authorList>
            <person name="Sun Z."/>
            <person name="Harris H.M."/>
            <person name="McCann A."/>
            <person name="Guo C."/>
            <person name="Argimon S."/>
            <person name="Zhang W."/>
            <person name="Yang X."/>
            <person name="Jeffery I.B."/>
            <person name="Cooney J.C."/>
            <person name="Kagawa T.F."/>
            <person name="Liu W."/>
            <person name="Song Y."/>
            <person name="Salvetti E."/>
            <person name="Wrobel A."/>
            <person name="Rasinkangas P."/>
            <person name="Parkhill J."/>
            <person name="Rea M.C."/>
            <person name="O'Sullivan O."/>
            <person name="Ritari J."/>
            <person name="Douillard F.P."/>
            <person name="Paul Ross R."/>
            <person name="Yang R."/>
            <person name="Briner A.E."/>
            <person name="Felis G.E."/>
            <person name="de Vos W.M."/>
            <person name="Barrangou R."/>
            <person name="Klaenhammer T.R."/>
            <person name="Caufield P.W."/>
            <person name="Cui Y."/>
            <person name="Zhang H."/>
            <person name="O'Toole P.W."/>
        </authorList>
    </citation>
    <scope>NUCLEOTIDE SEQUENCE [LARGE SCALE GENOMIC DNA]</scope>
    <source>
        <strain evidence="7 8">DSM 12744</strain>
    </source>
</reference>
<dbReference type="EMBL" id="AZEC01000005">
    <property type="protein sequence ID" value="KRL13003.1"/>
    <property type="molecule type" value="Genomic_DNA"/>
</dbReference>
<dbReference type="GO" id="GO:0000155">
    <property type="term" value="F:phosphorelay sensor kinase activity"/>
    <property type="evidence" value="ECO:0007669"/>
    <property type="project" value="InterPro"/>
</dbReference>
<dbReference type="InterPro" id="IPR032834">
    <property type="entry name" value="NatK-like_C"/>
</dbReference>
<dbReference type="Gene3D" id="1.10.287.130">
    <property type="match status" value="1"/>
</dbReference>
<dbReference type="PANTHER" id="PTHR40448:SF1">
    <property type="entry name" value="TWO-COMPONENT SENSOR HISTIDINE KINASE"/>
    <property type="match status" value="1"/>
</dbReference>
<feature type="transmembrane region" description="Helical" evidence="4">
    <location>
        <begin position="122"/>
        <end position="139"/>
    </location>
</feature>
<gene>
    <name evidence="7" type="ORF">FD09_GL002543</name>
</gene>
<dbReference type="SUPFAM" id="SSF55874">
    <property type="entry name" value="ATPase domain of HSP90 chaperone/DNA topoisomerase II/histidine kinase"/>
    <property type="match status" value="1"/>
</dbReference>
<organism evidence="7 8">
    <name type="scientific">Schleiferilactobacillus perolens DSM 12744</name>
    <dbReference type="NCBI Taxonomy" id="1423792"/>
    <lineage>
        <taxon>Bacteria</taxon>
        <taxon>Bacillati</taxon>
        <taxon>Bacillota</taxon>
        <taxon>Bacilli</taxon>
        <taxon>Lactobacillales</taxon>
        <taxon>Lactobacillaceae</taxon>
        <taxon>Schleiferilactobacillus</taxon>
    </lineage>
</organism>
<feature type="transmembrane region" description="Helical" evidence="4">
    <location>
        <begin position="76"/>
        <end position="102"/>
    </location>
</feature>
<dbReference type="PANTHER" id="PTHR40448">
    <property type="entry name" value="TWO-COMPONENT SENSOR HISTIDINE KINASE"/>
    <property type="match status" value="1"/>
</dbReference>
<dbReference type="STRING" id="1423792.FD09_GL002543"/>
<evidence type="ECO:0000256" key="4">
    <source>
        <dbReference type="SAM" id="Phobius"/>
    </source>
</evidence>